<dbReference type="InterPro" id="IPR001647">
    <property type="entry name" value="HTH_TetR"/>
</dbReference>
<evidence type="ECO:0000256" key="4">
    <source>
        <dbReference type="PROSITE-ProRule" id="PRU00335"/>
    </source>
</evidence>
<dbReference type="GO" id="GO:0003700">
    <property type="term" value="F:DNA-binding transcription factor activity"/>
    <property type="evidence" value="ECO:0007669"/>
    <property type="project" value="TreeGrafter"/>
</dbReference>
<dbReference type="Pfam" id="PF00440">
    <property type="entry name" value="TetR_N"/>
    <property type="match status" value="1"/>
</dbReference>
<dbReference type="EMBL" id="FQXB01000007">
    <property type="protein sequence ID" value="SHH43392.1"/>
    <property type="molecule type" value="Genomic_DNA"/>
</dbReference>
<dbReference type="InterPro" id="IPR036271">
    <property type="entry name" value="Tet_transcr_reg_TetR-rel_C_sf"/>
</dbReference>
<sequence length="198" mass="22475">MARSAGRPTRTKAEIQEFRSKIGKHALEIYRAEGFGAVSMRRLAKEVGCAPMTIYAHFERKTDILRFLWADVLRDMSHDIEKKLKSVVGAHERLRTAAQTFVDYWINHPDHFRLIFMSNDVTRADVSTFIKDEGNLVHFLMFSALIQEVIPDELEAEVRTDTLLSGMIGIALCANTIPDYPWSDATSMTEQLLSSIIA</sequence>
<evidence type="ECO:0000259" key="5">
    <source>
        <dbReference type="PROSITE" id="PS50977"/>
    </source>
</evidence>
<dbReference type="RefSeq" id="WP_072902780.1">
    <property type="nucleotide sequence ID" value="NZ_FQXB01000007.1"/>
</dbReference>
<dbReference type="SUPFAM" id="SSF48498">
    <property type="entry name" value="Tetracyclin repressor-like, C-terminal domain"/>
    <property type="match status" value="1"/>
</dbReference>
<dbReference type="SUPFAM" id="SSF46689">
    <property type="entry name" value="Homeodomain-like"/>
    <property type="match status" value="1"/>
</dbReference>
<dbReference type="Gene3D" id="1.10.357.10">
    <property type="entry name" value="Tetracycline Repressor, domain 2"/>
    <property type="match status" value="1"/>
</dbReference>
<keyword evidence="1" id="KW-0805">Transcription regulation</keyword>
<feature type="DNA-binding region" description="H-T-H motif" evidence="4">
    <location>
        <begin position="39"/>
        <end position="58"/>
    </location>
</feature>
<keyword evidence="3" id="KW-0804">Transcription</keyword>
<dbReference type="AlphaFoldDB" id="A0A1M5SY26"/>
<name>A0A1M5SY26_9RHOB</name>
<protein>
    <submittedName>
        <fullName evidence="6">Transcriptional regulator, TetR family</fullName>
    </submittedName>
</protein>
<evidence type="ECO:0000313" key="6">
    <source>
        <dbReference type="EMBL" id="SHH43392.1"/>
    </source>
</evidence>
<dbReference type="InterPro" id="IPR009057">
    <property type="entry name" value="Homeodomain-like_sf"/>
</dbReference>
<gene>
    <name evidence="6" type="ORF">SAMN05444003_3186</name>
</gene>
<reference evidence="6 7" key="1">
    <citation type="submission" date="2016-11" db="EMBL/GenBank/DDBJ databases">
        <authorList>
            <person name="Jaros S."/>
            <person name="Januszkiewicz K."/>
            <person name="Wedrychowicz H."/>
        </authorList>
    </citation>
    <scope>NUCLEOTIDE SEQUENCE [LARGE SCALE GENOMIC DNA]</scope>
    <source>
        <strain evidence="6 7">DSM 28715</strain>
    </source>
</reference>
<dbReference type="InterPro" id="IPR050109">
    <property type="entry name" value="HTH-type_TetR-like_transc_reg"/>
</dbReference>
<evidence type="ECO:0000256" key="3">
    <source>
        <dbReference type="ARBA" id="ARBA00023163"/>
    </source>
</evidence>
<organism evidence="6 7">
    <name type="scientific">Cognatiyoonia sediminum</name>
    <dbReference type="NCBI Taxonomy" id="1508389"/>
    <lineage>
        <taxon>Bacteria</taxon>
        <taxon>Pseudomonadati</taxon>
        <taxon>Pseudomonadota</taxon>
        <taxon>Alphaproteobacteria</taxon>
        <taxon>Rhodobacterales</taxon>
        <taxon>Paracoccaceae</taxon>
        <taxon>Cognatiyoonia</taxon>
    </lineage>
</organism>
<dbReference type="Proteomes" id="UP000184074">
    <property type="component" value="Unassembled WGS sequence"/>
</dbReference>
<proteinExistence type="predicted"/>
<evidence type="ECO:0000256" key="1">
    <source>
        <dbReference type="ARBA" id="ARBA00023015"/>
    </source>
</evidence>
<dbReference type="PANTHER" id="PTHR30055:SF234">
    <property type="entry name" value="HTH-TYPE TRANSCRIPTIONAL REGULATOR BETI"/>
    <property type="match status" value="1"/>
</dbReference>
<keyword evidence="7" id="KW-1185">Reference proteome</keyword>
<accession>A0A1M5SY26</accession>
<dbReference type="STRING" id="1508389.SAMN05444003_3186"/>
<dbReference type="PROSITE" id="PS50977">
    <property type="entry name" value="HTH_TETR_2"/>
    <property type="match status" value="1"/>
</dbReference>
<feature type="domain" description="HTH tetR-type" evidence="5">
    <location>
        <begin position="16"/>
        <end position="76"/>
    </location>
</feature>
<dbReference type="GO" id="GO:0000976">
    <property type="term" value="F:transcription cis-regulatory region binding"/>
    <property type="evidence" value="ECO:0007669"/>
    <property type="project" value="TreeGrafter"/>
</dbReference>
<evidence type="ECO:0000256" key="2">
    <source>
        <dbReference type="ARBA" id="ARBA00023125"/>
    </source>
</evidence>
<dbReference type="OrthoDB" id="9816431at2"/>
<keyword evidence="2 4" id="KW-0238">DNA-binding</keyword>
<evidence type="ECO:0000313" key="7">
    <source>
        <dbReference type="Proteomes" id="UP000184074"/>
    </source>
</evidence>
<dbReference type="PANTHER" id="PTHR30055">
    <property type="entry name" value="HTH-TYPE TRANSCRIPTIONAL REGULATOR RUTR"/>
    <property type="match status" value="1"/>
</dbReference>